<keyword evidence="4 7" id="KW-0812">Transmembrane</keyword>
<proteinExistence type="inferred from homology"/>
<feature type="transmembrane region" description="Helical" evidence="9">
    <location>
        <begin position="111"/>
        <end position="131"/>
    </location>
</feature>
<feature type="transmembrane region" description="Helical" evidence="9">
    <location>
        <begin position="383"/>
        <end position="404"/>
    </location>
</feature>
<comment type="subcellular location">
    <subcellularLocation>
        <location evidence="1">Cell membrane</location>
        <topology evidence="1">Multi-pass membrane protein</topology>
    </subcellularLocation>
    <subcellularLocation>
        <location evidence="7">Membrane</location>
        <topology evidence="7">Multi-pass membrane protein</topology>
    </subcellularLocation>
</comment>
<evidence type="ECO:0000256" key="9">
    <source>
        <dbReference type="SAM" id="Phobius"/>
    </source>
</evidence>
<name>A0A7W6RCV4_9PROT</name>
<feature type="transmembrane region" description="Helical" evidence="9">
    <location>
        <begin position="312"/>
        <end position="331"/>
    </location>
</feature>
<feature type="transmembrane region" description="Helical" evidence="9">
    <location>
        <begin position="167"/>
        <end position="189"/>
    </location>
</feature>
<feature type="domain" description="NADH:quinone oxidoreductase/Mrp antiporter transmembrane" evidence="10">
    <location>
        <begin position="132"/>
        <end position="430"/>
    </location>
</feature>
<dbReference type="PRINTS" id="PR01434">
    <property type="entry name" value="NADHDHGNASE5"/>
</dbReference>
<dbReference type="Pfam" id="PF00361">
    <property type="entry name" value="Proton_antipo_M"/>
    <property type="match status" value="1"/>
</dbReference>
<dbReference type="Proteomes" id="UP000554286">
    <property type="component" value="Unassembled WGS sequence"/>
</dbReference>
<feature type="transmembrane region" description="Helical" evidence="9">
    <location>
        <begin position="6"/>
        <end position="25"/>
    </location>
</feature>
<comment type="similarity">
    <text evidence="2">Belongs to the CPA3 antiporters (TC 2.A.63) subunit D family.</text>
</comment>
<sequence length="524" mass="55567">MMLSQTLPALQVVLPLVAAPLCLFLRPPKLAWLFAMAVGTATLATAIALIIQVQHTGPIHYEMGGWAAPWGIEYVIDPLDSLILGLVSGIAWLVLVYAGPSVEAEIHRDQIPAFYVLFLLCLTGLLGMVATGDVFNLFVFLEVSSLSTYALVAMGRDPRALTSAYRYLILGSLGATFYVIGIGLLYMMTGTLNMEDLARRIPEVADTRTVAVAIAFLAVGLALKLALFPLHKWLPGAYTHAPSAVTAFLAATATKVAIYVLVRIFFTVLGPIDAFQTLPAAISETQVVAVLAMLAMLSGSAVAVFQTNVKRLLAYSSIAQVGTMMLGISMVSVTGMTAGLVHMVNHALIKGTLFMALGAVALRVGSVRLEHLDGIGYRMPVTFAAFLVGAFSLIGVPMTAGFISKFILVRGALEDGHWLMAAAVVVSSLLAIVYVWRILEVAYMRSPPATAPRVREAPLVMLAPLWLLALGNLYFGLDTTYSVGLAQDAADYILTYMPGEGPPGEHPGLGPGARPAVPSSGGAH</sequence>
<feature type="transmembrane region" description="Helical" evidence="9">
    <location>
        <begin position="137"/>
        <end position="155"/>
    </location>
</feature>
<keyword evidence="6 9" id="KW-0472">Membrane</keyword>
<evidence type="ECO:0000256" key="2">
    <source>
        <dbReference type="ARBA" id="ARBA00005346"/>
    </source>
</evidence>
<evidence type="ECO:0000256" key="7">
    <source>
        <dbReference type="RuleBase" id="RU000320"/>
    </source>
</evidence>
<keyword evidence="12" id="KW-1185">Reference proteome</keyword>
<feature type="transmembrane region" description="Helical" evidence="9">
    <location>
        <begin position="416"/>
        <end position="436"/>
    </location>
</feature>
<feature type="transmembrane region" description="Helical" evidence="9">
    <location>
        <begin position="32"/>
        <end position="53"/>
    </location>
</feature>
<dbReference type="PANTHER" id="PTHR42703:SF1">
    <property type="entry name" value="NA(+)_H(+) ANTIPORTER SUBUNIT D1"/>
    <property type="match status" value="1"/>
</dbReference>
<feature type="transmembrane region" description="Helical" evidence="9">
    <location>
        <begin position="343"/>
        <end position="362"/>
    </location>
</feature>
<dbReference type="PANTHER" id="PTHR42703">
    <property type="entry name" value="NADH DEHYDROGENASE"/>
    <property type="match status" value="1"/>
</dbReference>
<evidence type="ECO:0000256" key="4">
    <source>
        <dbReference type="ARBA" id="ARBA00022692"/>
    </source>
</evidence>
<accession>A0A7W6RCV4</accession>
<evidence type="ECO:0000256" key="3">
    <source>
        <dbReference type="ARBA" id="ARBA00022475"/>
    </source>
</evidence>
<evidence type="ECO:0000256" key="6">
    <source>
        <dbReference type="ARBA" id="ARBA00023136"/>
    </source>
</evidence>
<feature type="transmembrane region" description="Helical" evidence="9">
    <location>
        <begin position="242"/>
        <end position="266"/>
    </location>
</feature>
<feature type="region of interest" description="Disordered" evidence="8">
    <location>
        <begin position="504"/>
        <end position="524"/>
    </location>
</feature>
<dbReference type="RefSeq" id="WP_246422994.1">
    <property type="nucleotide sequence ID" value="NZ_JACIGK010000011.1"/>
</dbReference>
<feature type="transmembrane region" description="Helical" evidence="9">
    <location>
        <begin position="286"/>
        <end position="305"/>
    </location>
</feature>
<dbReference type="AlphaFoldDB" id="A0A7W6RCV4"/>
<evidence type="ECO:0000256" key="1">
    <source>
        <dbReference type="ARBA" id="ARBA00004651"/>
    </source>
</evidence>
<keyword evidence="3" id="KW-1003">Cell membrane</keyword>
<evidence type="ECO:0000313" key="12">
    <source>
        <dbReference type="Proteomes" id="UP000554286"/>
    </source>
</evidence>
<dbReference type="GO" id="GO:0005886">
    <property type="term" value="C:plasma membrane"/>
    <property type="evidence" value="ECO:0007669"/>
    <property type="project" value="UniProtKB-SubCell"/>
</dbReference>
<dbReference type="EMBL" id="JACIGK010000011">
    <property type="protein sequence ID" value="MBB4266185.1"/>
    <property type="molecule type" value="Genomic_DNA"/>
</dbReference>
<dbReference type="InterPro" id="IPR001750">
    <property type="entry name" value="ND/Mrp_TM"/>
</dbReference>
<protein>
    <submittedName>
        <fullName evidence="11">Multicomponent Na+:H+ antiporter subunit D</fullName>
    </submittedName>
</protein>
<feature type="transmembrane region" description="Helical" evidence="9">
    <location>
        <begin position="209"/>
        <end position="230"/>
    </location>
</feature>
<evidence type="ECO:0000259" key="10">
    <source>
        <dbReference type="Pfam" id="PF00361"/>
    </source>
</evidence>
<evidence type="ECO:0000256" key="8">
    <source>
        <dbReference type="SAM" id="MobiDB-lite"/>
    </source>
</evidence>
<gene>
    <name evidence="11" type="ORF">GGD89_001814</name>
</gene>
<organism evidence="11 12">
    <name type="scientific">Roseospira visakhapatnamensis</name>
    <dbReference type="NCBI Taxonomy" id="390880"/>
    <lineage>
        <taxon>Bacteria</taxon>
        <taxon>Pseudomonadati</taxon>
        <taxon>Pseudomonadota</taxon>
        <taxon>Alphaproteobacteria</taxon>
        <taxon>Rhodospirillales</taxon>
        <taxon>Rhodospirillaceae</taxon>
        <taxon>Roseospira</taxon>
    </lineage>
</organism>
<evidence type="ECO:0000256" key="5">
    <source>
        <dbReference type="ARBA" id="ARBA00022989"/>
    </source>
</evidence>
<feature type="transmembrane region" description="Helical" evidence="9">
    <location>
        <begin position="82"/>
        <end position="99"/>
    </location>
</feature>
<dbReference type="InterPro" id="IPR050586">
    <property type="entry name" value="CPA3_Na-H_Antiporter_D"/>
</dbReference>
<reference evidence="11 12" key="1">
    <citation type="submission" date="2020-08" db="EMBL/GenBank/DDBJ databases">
        <title>Genome sequencing of Purple Non-Sulfur Bacteria from various extreme environments.</title>
        <authorList>
            <person name="Mayer M."/>
        </authorList>
    </citation>
    <scope>NUCLEOTIDE SEQUENCE [LARGE SCALE GENOMIC DNA]</scope>
    <source>
        <strain evidence="11 12">JA131</strain>
    </source>
</reference>
<evidence type="ECO:0000313" key="11">
    <source>
        <dbReference type="EMBL" id="MBB4266185.1"/>
    </source>
</evidence>
<feature type="transmembrane region" description="Helical" evidence="9">
    <location>
        <begin position="457"/>
        <end position="475"/>
    </location>
</feature>
<comment type="caution">
    <text evidence="11">The sequence shown here is derived from an EMBL/GenBank/DDBJ whole genome shotgun (WGS) entry which is preliminary data.</text>
</comment>
<keyword evidence="5 9" id="KW-1133">Transmembrane helix</keyword>